<dbReference type="Gene3D" id="3.30.365.10">
    <property type="entry name" value="Aldehyde oxidase/xanthine dehydrogenase, molybdopterin binding domain"/>
    <property type="match status" value="1"/>
</dbReference>
<protein>
    <submittedName>
        <fullName evidence="1">Uncharacterized protein</fullName>
    </submittedName>
</protein>
<evidence type="ECO:0000313" key="2">
    <source>
        <dbReference type="Proteomes" id="UP000503129"/>
    </source>
</evidence>
<dbReference type="GO" id="GO:0016491">
    <property type="term" value="F:oxidoreductase activity"/>
    <property type="evidence" value="ECO:0007669"/>
    <property type="project" value="InterPro"/>
</dbReference>
<dbReference type="AlphaFoldDB" id="A0A856MGB9"/>
<proteinExistence type="predicted"/>
<reference evidence="1 2" key="1">
    <citation type="submission" date="2018-06" db="EMBL/GenBank/DDBJ databases">
        <title>Comparative genomics of Brasilonema spp. strains.</title>
        <authorList>
            <person name="Alvarenga D.O."/>
            <person name="Fiore M.F."/>
            <person name="Varani A.M."/>
        </authorList>
    </citation>
    <scope>NUCLEOTIDE SEQUENCE [LARGE SCALE GENOMIC DNA]</scope>
    <source>
        <strain evidence="1 2">CENA114</strain>
    </source>
</reference>
<gene>
    <name evidence="1" type="ORF">DP114_16440</name>
</gene>
<dbReference type="EMBL" id="CP030118">
    <property type="protein sequence ID" value="QDL09280.1"/>
    <property type="molecule type" value="Genomic_DNA"/>
</dbReference>
<dbReference type="RefSeq" id="WP_169265601.1">
    <property type="nucleotide sequence ID" value="NZ_CAWOXK010000001.1"/>
</dbReference>
<sequence length="62" mass="6894">MRAPGEACGMFALESAMEELAIALNIDPLTLCLIKHADINPQVAQPWSSKYLKECYLDKLMP</sequence>
<keyword evidence="2" id="KW-1185">Reference proteome</keyword>
<evidence type="ECO:0000313" key="1">
    <source>
        <dbReference type="EMBL" id="QDL09280.1"/>
    </source>
</evidence>
<dbReference type="InterPro" id="IPR037165">
    <property type="entry name" value="AldOxase/xan_DH_Mopterin-bd_sf"/>
</dbReference>
<organism evidence="1 2">
    <name type="scientific">Brasilonema sennae CENA114</name>
    <dbReference type="NCBI Taxonomy" id="415709"/>
    <lineage>
        <taxon>Bacteria</taxon>
        <taxon>Bacillati</taxon>
        <taxon>Cyanobacteriota</taxon>
        <taxon>Cyanophyceae</taxon>
        <taxon>Nostocales</taxon>
        <taxon>Scytonemataceae</taxon>
        <taxon>Brasilonema</taxon>
        <taxon>Bromeliae group (in: Brasilonema)</taxon>
    </lineage>
</organism>
<dbReference type="KEGG" id="bsen:DP114_16440"/>
<dbReference type="SUPFAM" id="SSF56003">
    <property type="entry name" value="Molybdenum cofactor-binding domain"/>
    <property type="match status" value="1"/>
</dbReference>
<name>A0A856MGB9_9CYAN</name>
<accession>A0A856MGB9</accession>
<dbReference type="Proteomes" id="UP000503129">
    <property type="component" value="Chromosome"/>
</dbReference>